<evidence type="ECO:0000313" key="1">
    <source>
        <dbReference type="EMBL" id="NJB95971.1"/>
    </source>
</evidence>
<keyword evidence="2" id="KW-1185">Reference proteome</keyword>
<name>A0A7X6BBK5_9SPHN</name>
<comment type="caution">
    <text evidence="1">The sequence shown here is derived from an EMBL/GenBank/DDBJ whole genome shotgun (WGS) entry which is preliminary data.</text>
</comment>
<dbReference type="Proteomes" id="UP000531251">
    <property type="component" value="Unassembled WGS sequence"/>
</dbReference>
<dbReference type="RefSeq" id="WP_164521747.1">
    <property type="nucleotide sequence ID" value="NZ_BAAADY010000042.1"/>
</dbReference>
<organism evidence="1 2">
    <name type="scientific">Sphingomonas trueperi</name>
    <dbReference type="NCBI Taxonomy" id="53317"/>
    <lineage>
        <taxon>Bacteria</taxon>
        <taxon>Pseudomonadati</taxon>
        <taxon>Pseudomonadota</taxon>
        <taxon>Alphaproteobacteria</taxon>
        <taxon>Sphingomonadales</taxon>
        <taxon>Sphingomonadaceae</taxon>
        <taxon>Sphingomonas</taxon>
    </lineage>
</organism>
<proteinExistence type="predicted"/>
<dbReference type="EMBL" id="JAATJB010000001">
    <property type="protein sequence ID" value="NJB95971.1"/>
    <property type="molecule type" value="Genomic_DNA"/>
</dbReference>
<protein>
    <submittedName>
        <fullName evidence="1">Uncharacterized protein</fullName>
    </submittedName>
</protein>
<dbReference type="AlphaFoldDB" id="A0A7X6BBK5"/>
<evidence type="ECO:0000313" key="2">
    <source>
        <dbReference type="Proteomes" id="UP000531251"/>
    </source>
</evidence>
<sequence>MIVWLPVIENLYCAALAGEVAAIAAAQQALKKSVRFMQTSTKYLFPRDRTQYKRKSAVVVADMLGNLQQVRWYL</sequence>
<gene>
    <name evidence="1" type="ORF">GGR89_000263</name>
</gene>
<accession>A0A7X6BBK5</accession>
<reference evidence="1 2" key="1">
    <citation type="submission" date="2020-03" db="EMBL/GenBank/DDBJ databases">
        <title>Genomic Encyclopedia of Type Strains, Phase IV (KMG-IV): sequencing the most valuable type-strain genomes for metagenomic binning, comparative biology and taxonomic classification.</title>
        <authorList>
            <person name="Goeker M."/>
        </authorList>
    </citation>
    <scope>NUCLEOTIDE SEQUENCE [LARGE SCALE GENOMIC DNA]</scope>
    <source>
        <strain evidence="1 2">DSM 7225</strain>
    </source>
</reference>